<dbReference type="KEGG" id="bbae:FRD01_10530"/>
<dbReference type="InterPro" id="IPR032534">
    <property type="entry name" value="EcxA_zinc-bd"/>
</dbReference>
<dbReference type="InterPro" id="IPR024079">
    <property type="entry name" value="MetalloPept_cat_dom_sf"/>
</dbReference>
<dbReference type="Pfam" id="PF16313">
    <property type="entry name" value="DUF4953"/>
    <property type="match status" value="1"/>
</dbReference>
<gene>
    <name evidence="3" type="ORF">FRD01_10530</name>
</gene>
<name>A0A5B8XPY2_9DELT</name>
<dbReference type="EMBL" id="CP042467">
    <property type="protein sequence ID" value="QED27660.1"/>
    <property type="molecule type" value="Genomic_DNA"/>
</dbReference>
<dbReference type="GO" id="GO:0008237">
    <property type="term" value="F:metallopeptidase activity"/>
    <property type="evidence" value="ECO:0007669"/>
    <property type="project" value="InterPro"/>
</dbReference>
<dbReference type="AlphaFoldDB" id="A0A5B8XPY2"/>
<dbReference type="PANTHER" id="PTHR38478:SF1">
    <property type="entry name" value="ZINC DEPENDENT METALLOPROTEASE DOMAIN LIPOPROTEIN"/>
    <property type="match status" value="1"/>
</dbReference>
<dbReference type="OrthoDB" id="5475888at2"/>
<dbReference type="Gene3D" id="3.40.390.10">
    <property type="entry name" value="Collagenase (Catalytic Domain)"/>
    <property type="match status" value="1"/>
</dbReference>
<dbReference type="RefSeq" id="WP_146959394.1">
    <property type="nucleotide sequence ID" value="NZ_CP042467.1"/>
</dbReference>
<protein>
    <recommendedName>
        <fullName evidence="2">EcxA zinc-binding domain-containing protein</fullName>
    </recommendedName>
</protein>
<evidence type="ECO:0000259" key="2">
    <source>
        <dbReference type="Pfam" id="PF16313"/>
    </source>
</evidence>
<keyword evidence="4" id="KW-1185">Reference proteome</keyword>
<proteinExistence type="predicted"/>
<sequence length="1205" mass="138590">MKRLLIALVLLLSACAQDVTDIDRTQPNRLKKTDLDGQWFVAQTVTETPTTAWYTFVGDTSSMERIRWEIEEEFLIAYRTYPKIAGSQEVTDDYTESPVAAYRIASHFDVQRQYNAATGEQTNVIVENSSDRPWYEREYMRVDWSTNHVTNFDFLSVWLGYSDFSYFVDRERGLDGDAIVEGRDEDGSLNYFDFNVSMIVEPDLWGCVYSWWGYAAEDCTSARIKVRTAYMKTPEVREYEPVQYDDRWMSKFGYFRTERFGFDDWLGIRQTNRLQLANRFAIWEKVWQRDESGELSTDSDGRPIAIPMEERTPKPVVYYMSRELPENLWDEALEVGRGWDQAFRRAVAAVKGDDPADMPQMFVVCHNPVLEEDPKVCGGPGLSPNTGDIRYNHLYWVDQLTQAGLLGYGPSGADPLTGEIVFGSAYVYGAEINTYANYAKDIVRLINGDLDNTDLQDAEYISEELRRNLNSDPSRPKVRSAALKNMPIEGGISRLAPKKAGKLRQLKRHGIEKLTHDRAERVRTKIREEGLDDLMLDHEMMIGKTRGQAGPGRDVPEHMKEDVKPSNWANSRALRRREATMMQAARKNVYLSAFADDAILGFATQLKDEDDDSVREKVQSAVFRAVMEHEIGHTIGLRHNFQGSYDSINYQDQYWDLRQENLINSSNLDDLYEMAEMTQAQKDGRMSEYQYSSIMDYGMRFNSDIHGLGKYDEAAIIFGYSAGTYRAEKGIEPGFVETFTNPGNARTLLRRYEDPDSLAYPSLLEEMHYTSVVQTFDSLDNMRERTLMKYDEVKEARGASDAPVEVHYMFCSDEWAGALVSCDVWDSGADPFEIVRNVNTTYRNYYPLHHYRRDRPFHWSEDVFASMYMRYFSALTNVYQNWVFSYFYGTDDVRMDNYYLFAATAAFNQLADVMMMPQMGGYEQDEEGVWRLVDYATDPSYDLNVDYAQGRNLYTEYEYESGYYYFDRVSEVGHFWDFLAASFALTDYETTRLGVDDSADELTYSIPWYLFFEFELTDMFNGIFLQDPELAGAREVNGEIVMPKMSPLVSYDENDNEVLFDPETGEELPAVLQGNPVDMDSSFTQQLYTVLYGMAFFTSNYSLNFPDQLKIFRLGNGESVTAGAGYELVTFTDPFNGFEYGALKPVGEDSYTGAARLVEQGQRWADAYANATDDDAANDAYWELQETIDLINLARAMYTYFGVSF</sequence>
<evidence type="ECO:0000256" key="1">
    <source>
        <dbReference type="SAM" id="SignalP"/>
    </source>
</evidence>
<accession>A0A5B8XPY2</accession>
<dbReference type="PANTHER" id="PTHR38478">
    <property type="entry name" value="PEPTIDASE M1A AND M12B"/>
    <property type="match status" value="1"/>
</dbReference>
<evidence type="ECO:0000313" key="3">
    <source>
        <dbReference type="EMBL" id="QED27660.1"/>
    </source>
</evidence>
<reference evidence="3 4" key="1">
    <citation type="submission" date="2019-08" db="EMBL/GenBank/DDBJ databases">
        <authorList>
            <person name="Liang Q."/>
        </authorList>
    </citation>
    <scope>NUCLEOTIDE SEQUENCE [LARGE SCALE GENOMIC DNA]</scope>
    <source>
        <strain evidence="3 4">V1718</strain>
    </source>
</reference>
<keyword evidence="1" id="KW-0732">Signal</keyword>
<dbReference type="SUPFAM" id="SSF55486">
    <property type="entry name" value="Metalloproteases ('zincins'), catalytic domain"/>
    <property type="match status" value="1"/>
</dbReference>
<feature type="chain" id="PRO_5023117065" description="EcxA zinc-binding domain-containing protein" evidence="1">
    <location>
        <begin position="19"/>
        <end position="1205"/>
    </location>
</feature>
<dbReference type="PROSITE" id="PS51257">
    <property type="entry name" value="PROKAR_LIPOPROTEIN"/>
    <property type="match status" value="1"/>
</dbReference>
<feature type="domain" description="EcxA zinc-binding" evidence="2">
    <location>
        <begin position="615"/>
        <end position="646"/>
    </location>
</feature>
<feature type="signal peptide" evidence="1">
    <location>
        <begin position="1"/>
        <end position="18"/>
    </location>
</feature>
<dbReference type="Proteomes" id="UP000321595">
    <property type="component" value="Chromosome"/>
</dbReference>
<evidence type="ECO:0000313" key="4">
    <source>
        <dbReference type="Proteomes" id="UP000321595"/>
    </source>
</evidence>
<organism evidence="3 4">
    <name type="scientific">Microvenator marinus</name>
    <dbReference type="NCBI Taxonomy" id="2600177"/>
    <lineage>
        <taxon>Bacteria</taxon>
        <taxon>Deltaproteobacteria</taxon>
        <taxon>Bradymonadales</taxon>
        <taxon>Microvenatoraceae</taxon>
        <taxon>Microvenator</taxon>
    </lineage>
</organism>